<dbReference type="InterPro" id="IPR001940">
    <property type="entry name" value="Peptidase_S1C"/>
</dbReference>
<dbReference type="InterPro" id="IPR043504">
    <property type="entry name" value="Peptidase_S1_PA_chymotrypsin"/>
</dbReference>
<dbReference type="PRINTS" id="PR00834">
    <property type="entry name" value="PROTEASES2C"/>
</dbReference>
<keyword evidence="3" id="KW-0378">Hydrolase</keyword>
<name>A0A445GRH6_GLYSO</name>
<evidence type="ECO:0000256" key="2">
    <source>
        <dbReference type="ARBA" id="ARBA00022670"/>
    </source>
</evidence>
<evidence type="ECO:0000313" key="5">
    <source>
        <dbReference type="Proteomes" id="UP000289340"/>
    </source>
</evidence>
<gene>
    <name evidence="4" type="ORF">D0Y65_040407</name>
</gene>
<evidence type="ECO:0000256" key="1">
    <source>
        <dbReference type="ARBA" id="ARBA00010541"/>
    </source>
</evidence>
<dbReference type="SUPFAM" id="SSF50494">
    <property type="entry name" value="Trypsin-like serine proteases"/>
    <property type="match status" value="1"/>
</dbReference>
<dbReference type="Gene3D" id="2.40.10.10">
    <property type="entry name" value="Trypsin-like serine proteases"/>
    <property type="match status" value="2"/>
</dbReference>
<dbReference type="PANTHER" id="PTHR43343">
    <property type="entry name" value="PEPTIDASE S12"/>
    <property type="match status" value="1"/>
</dbReference>
<dbReference type="AlphaFoldDB" id="A0A445GRH6"/>
<proteinExistence type="inferred from homology"/>
<comment type="similarity">
    <text evidence="1">Belongs to the peptidase S1C family.</text>
</comment>
<reference evidence="4 5" key="1">
    <citation type="submission" date="2018-09" db="EMBL/GenBank/DDBJ databases">
        <title>A high-quality reference genome of wild soybean provides a powerful tool to mine soybean genomes.</title>
        <authorList>
            <person name="Xie M."/>
            <person name="Chung C.Y.L."/>
            <person name="Li M.-W."/>
            <person name="Wong F.-L."/>
            <person name="Chan T.-F."/>
            <person name="Lam H.-M."/>
        </authorList>
    </citation>
    <scope>NUCLEOTIDE SEQUENCE [LARGE SCALE GENOMIC DNA]</scope>
    <source>
        <strain evidence="5">cv. W05</strain>
        <tissue evidence="4">Hypocotyl of etiolated seedlings</tissue>
    </source>
</reference>
<dbReference type="GO" id="GO:0004252">
    <property type="term" value="F:serine-type endopeptidase activity"/>
    <property type="evidence" value="ECO:0007669"/>
    <property type="project" value="InterPro"/>
</dbReference>
<evidence type="ECO:0000313" key="4">
    <source>
        <dbReference type="EMBL" id="RZB63812.1"/>
    </source>
</evidence>
<dbReference type="Proteomes" id="UP000289340">
    <property type="component" value="Chromosome 15"/>
</dbReference>
<comment type="caution">
    <text evidence="4">The sequence shown here is derived from an EMBL/GenBank/DDBJ whole genome shotgun (WGS) entry which is preliminary data.</text>
</comment>
<dbReference type="GO" id="GO:0006508">
    <property type="term" value="P:proteolysis"/>
    <property type="evidence" value="ECO:0007669"/>
    <property type="project" value="UniProtKB-KW"/>
</dbReference>
<protein>
    <submittedName>
        <fullName evidence="4">Protease Do-like 5, chloroplastic</fullName>
    </submittedName>
</protein>
<accession>A0A445GRH6</accession>
<dbReference type="Pfam" id="PF13365">
    <property type="entry name" value="Trypsin_2"/>
    <property type="match status" value="1"/>
</dbReference>
<organism evidence="4 5">
    <name type="scientific">Glycine soja</name>
    <name type="common">Wild soybean</name>
    <dbReference type="NCBI Taxonomy" id="3848"/>
    <lineage>
        <taxon>Eukaryota</taxon>
        <taxon>Viridiplantae</taxon>
        <taxon>Streptophyta</taxon>
        <taxon>Embryophyta</taxon>
        <taxon>Tracheophyta</taxon>
        <taxon>Spermatophyta</taxon>
        <taxon>Magnoliopsida</taxon>
        <taxon>eudicotyledons</taxon>
        <taxon>Gunneridae</taxon>
        <taxon>Pentapetalae</taxon>
        <taxon>rosids</taxon>
        <taxon>fabids</taxon>
        <taxon>Fabales</taxon>
        <taxon>Fabaceae</taxon>
        <taxon>Papilionoideae</taxon>
        <taxon>50 kb inversion clade</taxon>
        <taxon>NPAAA clade</taxon>
        <taxon>indigoferoid/millettioid clade</taxon>
        <taxon>Phaseoleae</taxon>
        <taxon>Glycine</taxon>
        <taxon>Glycine subgen. Soja</taxon>
    </lineage>
</organism>
<sequence>MLTTPSSTKSFPSVTTCRATIFGSSLVLLYSTPLTLAQQLPNYDELQQQEDHLVQLFQVTNYHVVAKLATDTRGLQRCKVFLVDAKGNSFDREGTIIGFDPAYDLAVLKVDVDGYEVKPVVLGQSNNLRVGQSCFAIGNPYGYENTLTTGVVSGLGREIPSPNGGAIRGAIQTDAAINAGGPLIDSYGHVVAVNTATFTKKGTGISSGVNFAIPIDTVVRTVPYLIVHGTPYSNRF</sequence>
<dbReference type="PANTHER" id="PTHR43343:SF6">
    <property type="entry name" value="PROTEASE DO-LIKE 5, CHLOROPLASTIC ISOFORM X1"/>
    <property type="match status" value="1"/>
</dbReference>
<keyword evidence="5" id="KW-1185">Reference proteome</keyword>
<dbReference type="InterPro" id="IPR009003">
    <property type="entry name" value="Peptidase_S1_PA"/>
</dbReference>
<evidence type="ECO:0000256" key="3">
    <source>
        <dbReference type="ARBA" id="ARBA00022801"/>
    </source>
</evidence>
<dbReference type="InterPro" id="IPR051201">
    <property type="entry name" value="Chloro_Bact_Ser_Proteases"/>
</dbReference>
<dbReference type="EMBL" id="QZWG01000015">
    <property type="protein sequence ID" value="RZB63812.1"/>
    <property type="molecule type" value="Genomic_DNA"/>
</dbReference>
<keyword evidence="2 4" id="KW-0645">Protease</keyword>